<dbReference type="Pfam" id="PF12698">
    <property type="entry name" value="ABC2_membrane_3"/>
    <property type="match status" value="1"/>
</dbReference>
<comment type="caution">
    <text evidence="10">The sequence shown here is derived from an EMBL/GenBank/DDBJ whole genome shotgun (WGS) entry which is preliminary data.</text>
</comment>
<keyword evidence="5 8" id="KW-0812">Transmembrane</keyword>
<keyword evidence="4 8" id="KW-1003">Cell membrane</keyword>
<evidence type="ECO:0000259" key="9">
    <source>
        <dbReference type="PROSITE" id="PS51012"/>
    </source>
</evidence>
<dbReference type="Proteomes" id="UP000028302">
    <property type="component" value="Unassembled WGS sequence"/>
</dbReference>
<gene>
    <name evidence="10" type="ORF">C41B8_10625</name>
</gene>
<organism evidence="10 11">
    <name type="scientific">Salinisphaera hydrothermalis (strain C41B8)</name>
    <dbReference type="NCBI Taxonomy" id="1304275"/>
    <lineage>
        <taxon>Bacteria</taxon>
        <taxon>Pseudomonadati</taxon>
        <taxon>Pseudomonadota</taxon>
        <taxon>Gammaproteobacteria</taxon>
        <taxon>Salinisphaerales</taxon>
        <taxon>Salinisphaeraceae</taxon>
        <taxon>Salinisphaera</taxon>
    </lineage>
</organism>
<comment type="subcellular location">
    <subcellularLocation>
        <location evidence="8">Cell inner membrane</location>
        <topology evidence="8">Multi-pass membrane protein</topology>
    </subcellularLocation>
    <subcellularLocation>
        <location evidence="1">Cell membrane</location>
        <topology evidence="1">Multi-pass membrane protein</topology>
    </subcellularLocation>
</comment>
<dbReference type="PATRIC" id="fig|1304275.5.peg.2168"/>
<dbReference type="PRINTS" id="PR00164">
    <property type="entry name" value="ABC2TRNSPORT"/>
</dbReference>
<keyword evidence="3 8" id="KW-0813">Transport</keyword>
<evidence type="ECO:0000256" key="8">
    <source>
        <dbReference type="RuleBase" id="RU361157"/>
    </source>
</evidence>
<accession>A0A084IKS5</accession>
<dbReference type="Gene3D" id="3.40.1710.10">
    <property type="entry name" value="abc type-2 transporter like domain"/>
    <property type="match status" value="1"/>
</dbReference>
<feature type="domain" description="ABC transmembrane type-2" evidence="9">
    <location>
        <begin position="145"/>
        <end position="370"/>
    </location>
</feature>
<evidence type="ECO:0000256" key="5">
    <source>
        <dbReference type="ARBA" id="ARBA00022692"/>
    </source>
</evidence>
<dbReference type="InterPro" id="IPR013525">
    <property type="entry name" value="ABC2_TM"/>
</dbReference>
<evidence type="ECO:0000256" key="6">
    <source>
        <dbReference type="ARBA" id="ARBA00022989"/>
    </source>
</evidence>
<dbReference type="GO" id="GO:0043190">
    <property type="term" value="C:ATP-binding cassette (ABC) transporter complex"/>
    <property type="evidence" value="ECO:0007669"/>
    <property type="project" value="InterPro"/>
</dbReference>
<dbReference type="STRING" id="1304275.C41B8_10625"/>
<dbReference type="PROSITE" id="PS51012">
    <property type="entry name" value="ABC_TM2"/>
    <property type="match status" value="1"/>
</dbReference>
<dbReference type="PANTHER" id="PTHR30294:SF44">
    <property type="entry name" value="MULTIDRUG ABC TRANSPORTER PERMEASE YBHR-RELATED"/>
    <property type="match status" value="1"/>
</dbReference>
<feature type="transmembrane region" description="Helical" evidence="8">
    <location>
        <begin position="177"/>
        <end position="201"/>
    </location>
</feature>
<feature type="transmembrane region" description="Helical" evidence="8">
    <location>
        <begin position="257"/>
        <end position="281"/>
    </location>
</feature>
<dbReference type="RefSeq" id="WP_037337697.1">
    <property type="nucleotide sequence ID" value="NZ_APNK01000014.1"/>
</dbReference>
<evidence type="ECO:0000256" key="3">
    <source>
        <dbReference type="ARBA" id="ARBA00022448"/>
    </source>
</evidence>
<keyword evidence="6 8" id="KW-1133">Transmembrane helix</keyword>
<dbReference type="InterPro" id="IPR047817">
    <property type="entry name" value="ABC2_TM_bact-type"/>
</dbReference>
<proteinExistence type="inferred from homology"/>
<dbReference type="eggNOG" id="COG0842">
    <property type="taxonomic scope" value="Bacteria"/>
</dbReference>
<keyword evidence="7 8" id="KW-0472">Membrane</keyword>
<evidence type="ECO:0000256" key="1">
    <source>
        <dbReference type="ARBA" id="ARBA00004651"/>
    </source>
</evidence>
<dbReference type="PANTHER" id="PTHR30294">
    <property type="entry name" value="MEMBRANE COMPONENT OF ABC TRANSPORTER YHHJ-RELATED"/>
    <property type="match status" value="1"/>
</dbReference>
<evidence type="ECO:0000256" key="4">
    <source>
        <dbReference type="ARBA" id="ARBA00022475"/>
    </source>
</evidence>
<dbReference type="EMBL" id="APNK01000014">
    <property type="protein sequence ID" value="KEZ77309.1"/>
    <property type="molecule type" value="Genomic_DNA"/>
</dbReference>
<protein>
    <recommendedName>
        <fullName evidence="8">Transport permease protein</fullName>
    </recommendedName>
</protein>
<dbReference type="InterPro" id="IPR051449">
    <property type="entry name" value="ABC-2_transporter_component"/>
</dbReference>
<reference evidence="10 11" key="1">
    <citation type="submission" date="2013-03" db="EMBL/GenBank/DDBJ databases">
        <title>Salinisphaera hydrothermalis C41B8 Genome Sequencing.</title>
        <authorList>
            <person name="Li C."/>
            <person name="Lai Q."/>
            <person name="Shao Z."/>
        </authorList>
    </citation>
    <scope>NUCLEOTIDE SEQUENCE [LARGE SCALE GENOMIC DNA]</scope>
    <source>
        <strain evidence="10 11">C41B8</strain>
    </source>
</reference>
<sequence>MFRRLFNVRLRAQIVKELLSILRDPRSRLVLIGPPLIQLLVFSFAATLEVNHVDLAVYNRDTGRASYELLAEIGAAGFVNRVYAVHSPAQRRALIDREQVIAALDIPPDFSRNVAAGHTATAQVILDGRRANAAQITLGYLDRIAARTGAELVPDSPGARDPTVVRHWFNPNLIYRWYIVPSLSGILSTIIALIVTALSIARERELGTFDQLMVSPTTPFEIIVAKTVPAVLIGTVLGLVMIGAAVFVFGVPFRGSFGLLLPSLVLLILSMVGIGLMISAISSTQQQAILGAFAVAVPMVVMSGFATPVDNMPRVLQWVAECLPLTHFLVIVQGCFVKALPPGVVWGQAWPMAAVAVVTLGIAHVVVRSRLG</sequence>
<keyword evidence="11" id="KW-1185">Reference proteome</keyword>
<feature type="transmembrane region" description="Helical" evidence="8">
    <location>
        <begin position="288"/>
        <end position="309"/>
    </location>
</feature>
<comment type="caution">
    <text evidence="8">Lacks conserved residue(s) required for the propagation of feature annotation.</text>
</comment>
<dbReference type="GO" id="GO:0140359">
    <property type="term" value="F:ABC-type transporter activity"/>
    <property type="evidence" value="ECO:0007669"/>
    <property type="project" value="InterPro"/>
</dbReference>
<feature type="transmembrane region" description="Helical" evidence="8">
    <location>
        <begin position="222"/>
        <end position="251"/>
    </location>
</feature>
<feature type="transmembrane region" description="Helical" evidence="8">
    <location>
        <begin position="349"/>
        <end position="367"/>
    </location>
</feature>
<comment type="similarity">
    <text evidence="2 8">Belongs to the ABC-2 integral membrane protein family.</text>
</comment>
<dbReference type="AlphaFoldDB" id="A0A084IKS5"/>
<dbReference type="OrthoDB" id="9808686at2"/>
<evidence type="ECO:0000313" key="10">
    <source>
        <dbReference type="EMBL" id="KEZ77309.1"/>
    </source>
</evidence>
<evidence type="ECO:0000256" key="2">
    <source>
        <dbReference type="ARBA" id="ARBA00007783"/>
    </source>
</evidence>
<name>A0A084IKS5_SALHC</name>
<evidence type="ECO:0000256" key="7">
    <source>
        <dbReference type="ARBA" id="ARBA00023136"/>
    </source>
</evidence>
<evidence type="ECO:0000313" key="11">
    <source>
        <dbReference type="Proteomes" id="UP000028302"/>
    </source>
</evidence>
<dbReference type="InterPro" id="IPR000412">
    <property type="entry name" value="ABC_2_transport"/>
</dbReference>